<dbReference type="InterPro" id="IPR010754">
    <property type="entry name" value="OPA3-like"/>
</dbReference>
<dbReference type="EnsemblMetazoa" id="XM_014397154.2">
    <property type="protein sequence ID" value="XP_014252640.1"/>
    <property type="gene ID" value="LOC106668421"/>
</dbReference>
<accession>A0A8I6RWE5</accession>
<keyword evidence="4" id="KW-0472">Membrane</keyword>
<dbReference type="GO" id="GO:0019216">
    <property type="term" value="P:regulation of lipid metabolic process"/>
    <property type="evidence" value="ECO:0007669"/>
    <property type="project" value="TreeGrafter"/>
</dbReference>
<evidence type="ECO:0000256" key="1">
    <source>
        <dbReference type="ARBA" id="ARBA00007584"/>
    </source>
</evidence>
<evidence type="ECO:0000256" key="2">
    <source>
        <dbReference type="ARBA" id="ARBA00023054"/>
    </source>
</evidence>
<dbReference type="GO" id="GO:0005739">
    <property type="term" value="C:mitochondrion"/>
    <property type="evidence" value="ECO:0007669"/>
    <property type="project" value="TreeGrafter"/>
</dbReference>
<dbReference type="Pfam" id="PF07047">
    <property type="entry name" value="OPA3"/>
    <property type="match status" value="1"/>
</dbReference>
<evidence type="ECO:0000313" key="6">
    <source>
        <dbReference type="Proteomes" id="UP000494040"/>
    </source>
</evidence>
<comment type="similarity">
    <text evidence="1">Belongs to the OPA3 family.</text>
</comment>
<evidence type="ECO:0000313" key="5">
    <source>
        <dbReference type="EnsemblMetazoa" id="XP_014252640.1"/>
    </source>
</evidence>
<sequence length="221" mass="25428">MPIGAFPVAKLGFLFVRHISKPIATNIISYAKKHPVFRKQICMPPAQFYNWCEVKMKMWVMNMGKPVDIPQLNEAMAIELGANLLGETIIFSIAAVVLFLEYARQVRKETKKEEGRQREITELSEALQNVTFTVEKQGVELKELRRKMVDLETKVDIALHRPFRPKTPPSDGGTIKNGLRHETQHTEHQHFAGKPYELKYNGTVLKALDYLTFQIPNGYYR</sequence>
<evidence type="ECO:0000256" key="3">
    <source>
        <dbReference type="SAM" id="Coils"/>
    </source>
</evidence>
<evidence type="ECO:0000256" key="4">
    <source>
        <dbReference type="SAM" id="Phobius"/>
    </source>
</evidence>
<gene>
    <name evidence="5" type="primary">106668421</name>
</gene>
<dbReference type="OrthoDB" id="2129069at2759"/>
<name>A0A8I6RWE5_CIMLE</name>
<dbReference type="Proteomes" id="UP000494040">
    <property type="component" value="Unassembled WGS sequence"/>
</dbReference>
<organism evidence="5 6">
    <name type="scientific">Cimex lectularius</name>
    <name type="common">Bed bug</name>
    <name type="synonym">Acanthia lectularia</name>
    <dbReference type="NCBI Taxonomy" id="79782"/>
    <lineage>
        <taxon>Eukaryota</taxon>
        <taxon>Metazoa</taxon>
        <taxon>Ecdysozoa</taxon>
        <taxon>Arthropoda</taxon>
        <taxon>Hexapoda</taxon>
        <taxon>Insecta</taxon>
        <taxon>Pterygota</taxon>
        <taxon>Neoptera</taxon>
        <taxon>Paraneoptera</taxon>
        <taxon>Hemiptera</taxon>
        <taxon>Heteroptera</taxon>
        <taxon>Panheteroptera</taxon>
        <taxon>Cimicomorpha</taxon>
        <taxon>Cimicidae</taxon>
        <taxon>Cimex</taxon>
    </lineage>
</organism>
<keyword evidence="6" id="KW-1185">Reference proteome</keyword>
<keyword evidence="2 3" id="KW-0175">Coiled coil</keyword>
<dbReference type="KEGG" id="clec:106668421"/>
<protein>
    <recommendedName>
        <fullName evidence="7">OPA3-like protein CG13603</fullName>
    </recommendedName>
</protein>
<proteinExistence type="inferred from homology"/>
<keyword evidence="4" id="KW-0812">Transmembrane</keyword>
<feature type="coiled-coil region" evidence="3">
    <location>
        <begin position="134"/>
        <end position="161"/>
    </location>
</feature>
<dbReference type="PANTHER" id="PTHR12499">
    <property type="entry name" value="OPTIC ATROPHY 3 PROTEIN OPA3"/>
    <property type="match status" value="1"/>
</dbReference>
<evidence type="ECO:0008006" key="7">
    <source>
        <dbReference type="Google" id="ProtNLM"/>
    </source>
</evidence>
<dbReference type="PANTHER" id="PTHR12499:SF0">
    <property type="entry name" value="OPTIC ATROPHY 3 PROTEIN"/>
    <property type="match status" value="1"/>
</dbReference>
<keyword evidence="4" id="KW-1133">Transmembrane helix</keyword>
<reference evidence="5" key="1">
    <citation type="submission" date="2022-01" db="UniProtKB">
        <authorList>
            <consortium name="EnsemblMetazoa"/>
        </authorList>
    </citation>
    <scope>IDENTIFICATION</scope>
</reference>
<feature type="transmembrane region" description="Helical" evidence="4">
    <location>
        <begin position="80"/>
        <end position="102"/>
    </location>
</feature>
<dbReference type="AlphaFoldDB" id="A0A8I6RWE5"/>
<dbReference type="OMA" id="KMYVMNL"/>